<evidence type="ECO:0000313" key="2">
    <source>
        <dbReference type="EMBL" id="ADG96662.1"/>
    </source>
</evidence>
<accession>D6ZAC0</accession>
<name>D6ZAC0_SEGRD</name>
<dbReference type="STRING" id="640132.Srot_0173"/>
<sequence>MRGGVRLGRSRFLSARSRTVGGMREDSKQLARLRDGPPGSRALWVYDEQDWAVMRAQPSGSLVCPVPGCGAPFTVVRQNERGTRWLVDLPSLAGQTGRTAGCSHTLTRPGAGGGPMSAQHRWMQERLRRICAALGHESIPEHHETNADLYVPGARLVIEVQRWATDFAGRTKARERAGARVLWLITEDAAGRSVERALRRQPCVRVRVHERGDRRARLEPWLRPQEASRAVLSVGARVAVSGPADGRSRLAWRDGCGFLAEVIDGRRVWTPGGAWASAQSQRPAAAAPAPRRLRLVFWRGDQG</sequence>
<protein>
    <submittedName>
        <fullName evidence="2">Uncharacterized protein</fullName>
    </submittedName>
</protein>
<dbReference type="HOGENOM" id="CLU_828723_0_0_11"/>
<gene>
    <name evidence="2" type="ordered locus">Srot_0173</name>
</gene>
<evidence type="ECO:0000256" key="1">
    <source>
        <dbReference type="SAM" id="MobiDB-lite"/>
    </source>
</evidence>
<reference evidence="2 3" key="1">
    <citation type="journal article" date="2010" name="Stand. Genomic Sci.">
        <title>Complete genome sequence of Segniliparus rotundus type strain (CDC 1076).</title>
        <authorList>
            <person name="Sikorski J."/>
            <person name="Lapidus A."/>
            <person name="Copeland A."/>
            <person name="Misra M."/>
            <person name="Glavina Del Rio T."/>
            <person name="Nolan M."/>
            <person name="Lucas S."/>
            <person name="Chen F."/>
            <person name="Tice H."/>
            <person name="Cheng J.F."/>
            <person name="Jando M."/>
            <person name="Schneider S."/>
            <person name="Bruce D."/>
            <person name="Goodwin L."/>
            <person name="Pitluck S."/>
            <person name="Liolios K."/>
            <person name="Mikhailova N."/>
            <person name="Pati A."/>
            <person name="Ivanova N."/>
            <person name="Mavromatis K."/>
            <person name="Chen A."/>
            <person name="Palaniappan K."/>
            <person name="Chertkov O."/>
            <person name="Land M."/>
            <person name="Hauser L."/>
            <person name="Chang Y.J."/>
            <person name="Jeffries C.D."/>
            <person name="Brettin T."/>
            <person name="Detter J.C."/>
            <person name="Han C."/>
            <person name="Rohde M."/>
            <person name="Goker M."/>
            <person name="Bristow J."/>
            <person name="Eisen J.A."/>
            <person name="Markowitz V."/>
            <person name="Hugenholtz P."/>
            <person name="Kyrpides N.C."/>
            <person name="Klenk H.P."/>
        </authorList>
    </citation>
    <scope>NUCLEOTIDE SEQUENCE [LARGE SCALE GENOMIC DNA]</scope>
    <source>
        <strain evidence="3">ATCC BAA-972 / CDC 1076 / CIP 108378 / DSM 44985 / JCM 13578</strain>
    </source>
</reference>
<feature type="region of interest" description="Disordered" evidence="1">
    <location>
        <begin position="97"/>
        <end position="117"/>
    </location>
</feature>
<dbReference type="EMBL" id="CP001958">
    <property type="protein sequence ID" value="ADG96662.1"/>
    <property type="molecule type" value="Genomic_DNA"/>
</dbReference>
<organism evidence="2 3">
    <name type="scientific">Segniliparus rotundus (strain ATCC BAA-972 / CDC 1076 / CIP 108378 / DSM 44985 / JCM 13578)</name>
    <dbReference type="NCBI Taxonomy" id="640132"/>
    <lineage>
        <taxon>Bacteria</taxon>
        <taxon>Bacillati</taxon>
        <taxon>Actinomycetota</taxon>
        <taxon>Actinomycetes</taxon>
        <taxon>Mycobacteriales</taxon>
        <taxon>Segniliparaceae</taxon>
        <taxon>Segniliparus</taxon>
    </lineage>
</organism>
<feature type="compositionally biased region" description="Polar residues" evidence="1">
    <location>
        <begin position="97"/>
        <end position="106"/>
    </location>
</feature>
<keyword evidence="3" id="KW-1185">Reference proteome</keyword>
<dbReference type="Proteomes" id="UP000002247">
    <property type="component" value="Chromosome"/>
</dbReference>
<dbReference type="AlphaFoldDB" id="D6ZAC0"/>
<dbReference type="KEGG" id="srt:Srot_0173"/>
<dbReference type="eggNOG" id="ENOG5033AQN">
    <property type="taxonomic scope" value="Bacteria"/>
</dbReference>
<evidence type="ECO:0000313" key="3">
    <source>
        <dbReference type="Proteomes" id="UP000002247"/>
    </source>
</evidence>
<proteinExistence type="predicted"/>